<proteinExistence type="predicted"/>
<keyword evidence="2" id="KW-1185">Reference proteome</keyword>
<gene>
    <name evidence="1" type="ORF">PROFUN_08844</name>
</gene>
<organism evidence="1 2">
    <name type="scientific">Planoprotostelium fungivorum</name>
    <dbReference type="NCBI Taxonomy" id="1890364"/>
    <lineage>
        <taxon>Eukaryota</taxon>
        <taxon>Amoebozoa</taxon>
        <taxon>Evosea</taxon>
        <taxon>Variosea</taxon>
        <taxon>Cavosteliida</taxon>
        <taxon>Cavosteliaceae</taxon>
        <taxon>Planoprotostelium</taxon>
    </lineage>
</organism>
<dbReference type="AlphaFoldDB" id="A0A2P6NIZ0"/>
<comment type="caution">
    <text evidence="1">The sequence shown here is derived from an EMBL/GenBank/DDBJ whole genome shotgun (WGS) entry which is preliminary data.</text>
</comment>
<accession>A0A2P6NIZ0</accession>
<dbReference type="EMBL" id="MDYQ01000073">
    <property type="protein sequence ID" value="PRP83907.1"/>
    <property type="molecule type" value="Genomic_DNA"/>
</dbReference>
<evidence type="ECO:0000313" key="1">
    <source>
        <dbReference type="EMBL" id="PRP83907.1"/>
    </source>
</evidence>
<protein>
    <submittedName>
        <fullName evidence="1">Uncharacterized protein</fullName>
    </submittedName>
</protein>
<sequence length="243" mass="27870">MLHNSRIIATSFHGIKQCPKLSLNRVSRANHLSKRTLFVGDIDVKGPQIKAGGAIFKIKSLVDLPTEMHTPLTELNELNTKQKKAFPYRVEVQPIYRRLMLYIISGGKENFFQGVESAIRYIWSACNDPDHRGLTTLLTDSTSLPEPLSYLKHGHKMMHDNQQTLTGQDKEITSMTHEIVDMYLGTDLQQVEWKSILGLLCQFEAQEEEERIIFTRWGAPVNLPEWKLVQIEPFPVPFVLKKD</sequence>
<name>A0A2P6NIZ0_9EUKA</name>
<dbReference type="InParanoid" id="A0A2P6NIZ0"/>
<dbReference type="Proteomes" id="UP000241769">
    <property type="component" value="Unassembled WGS sequence"/>
</dbReference>
<reference evidence="1 2" key="1">
    <citation type="journal article" date="2018" name="Genome Biol. Evol.">
        <title>Multiple Roots of Fruiting Body Formation in Amoebozoa.</title>
        <authorList>
            <person name="Hillmann F."/>
            <person name="Forbes G."/>
            <person name="Novohradska S."/>
            <person name="Ferling I."/>
            <person name="Riege K."/>
            <person name="Groth M."/>
            <person name="Westermann M."/>
            <person name="Marz M."/>
            <person name="Spaller T."/>
            <person name="Winckler T."/>
            <person name="Schaap P."/>
            <person name="Glockner G."/>
        </authorList>
    </citation>
    <scope>NUCLEOTIDE SEQUENCE [LARGE SCALE GENOMIC DNA]</scope>
    <source>
        <strain evidence="1 2">Jena</strain>
    </source>
</reference>
<evidence type="ECO:0000313" key="2">
    <source>
        <dbReference type="Proteomes" id="UP000241769"/>
    </source>
</evidence>